<reference evidence="11" key="2">
    <citation type="submission" date="2022-09" db="EMBL/GenBank/DDBJ databases">
        <title>Biosynthetic gene clusters of Dactylosporangioum fulvum.</title>
        <authorList>
            <person name="Caradec T."/>
        </authorList>
    </citation>
    <scope>NUCLEOTIDE SEQUENCE</scope>
    <source>
        <strain evidence="11">NRRL B-16292</strain>
    </source>
</reference>
<dbReference type="EMBL" id="CP073720">
    <property type="protein sequence ID" value="UWP82377.1"/>
    <property type="molecule type" value="Genomic_DNA"/>
</dbReference>
<accession>A0ABY5VYN1</accession>
<dbReference type="RefSeq" id="WP_259860149.1">
    <property type="nucleotide sequence ID" value="NZ_BAAAST010000025.1"/>
</dbReference>
<feature type="domain" description="Histidine kinase/HSP90-like ATPase" evidence="10">
    <location>
        <begin position="315"/>
        <end position="405"/>
    </location>
</feature>
<keyword evidence="5" id="KW-0547">Nucleotide-binding</keyword>
<evidence type="ECO:0000256" key="7">
    <source>
        <dbReference type="ARBA" id="ARBA00022840"/>
    </source>
</evidence>
<evidence type="ECO:0000259" key="10">
    <source>
        <dbReference type="SMART" id="SM00387"/>
    </source>
</evidence>
<dbReference type="SMART" id="SM00387">
    <property type="entry name" value="HATPase_c"/>
    <property type="match status" value="1"/>
</dbReference>
<keyword evidence="3" id="KW-0597">Phosphoprotein</keyword>
<reference evidence="11" key="1">
    <citation type="submission" date="2021-04" db="EMBL/GenBank/DDBJ databases">
        <authorList>
            <person name="Hartkoorn R.C."/>
            <person name="Beaudoing E."/>
            <person name="Hot D."/>
        </authorList>
    </citation>
    <scope>NUCLEOTIDE SEQUENCE</scope>
    <source>
        <strain evidence="11">NRRL B-16292</strain>
    </source>
</reference>
<keyword evidence="7" id="KW-0067">ATP-binding</keyword>
<feature type="transmembrane region" description="Helical" evidence="9">
    <location>
        <begin position="100"/>
        <end position="133"/>
    </location>
</feature>
<dbReference type="InterPro" id="IPR050482">
    <property type="entry name" value="Sensor_HK_TwoCompSys"/>
</dbReference>
<comment type="catalytic activity">
    <reaction evidence="1">
        <text>ATP + protein L-histidine = ADP + protein N-phospho-L-histidine.</text>
        <dbReference type="EC" id="2.7.13.3"/>
    </reaction>
</comment>
<keyword evidence="12" id="KW-1185">Reference proteome</keyword>
<organism evidence="11 12">
    <name type="scientific">Dactylosporangium fulvum</name>
    <dbReference type="NCBI Taxonomy" id="53359"/>
    <lineage>
        <taxon>Bacteria</taxon>
        <taxon>Bacillati</taxon>
        <taxon>Actinomycetota</taxon>
        <taxon>Actinomycetes</taxon>
        <taxon>Micromonosporales</taxon>
        <taxon>Micromonosporaceae</taxon>
        <taxon>Dactylosporangium</taxon>
    </lineage>
</organism>
<dbReference type="InterPro" id="IPR025828">
    <property type="entry name" value="Put_sensor_dom"/>
</dbReference>
<evidence type="ECO:0000313" key="11">
    <source>
        <dbReference type="EMBL" id="UWP82377.1"/>
    </source>
</evidence>
<evidence type="ECO:0000313" key="12">
    <source>
        <dbReference type="Proteomes" id="UP001059617"/>
    </source>
</evidence>
<evidence type="ECO:0000256" key="5">
    <source>
        <dbReference type="ARBA" id="ARBA00022741"/>
    </source>
</evidence>
<dbReference type="InterPro" id="IPR003594">
    <property type="entry name" value="HATPase_dom"/>
</dbReference>
<keyword evidence="9" id="KW-0812">Transmembrane</keyword>
<feature type="transmembrane region" description="Helical" evidence="9">
    <location>
        <begin position="20"/>
        <end position="45"/>
    </location>
</feature>
<dbReference type="PANTHER" id="PTHR24421">
    <property type="entry name" value="NITRATE/NITRITE SENSOR PROTEIN NARX-RELATED"/>
    <property type="match status" value="1"/>
</dbReference>
<dbReference type="PANTHER" id="PTHR24421:SF10">
    <property type="entry name" value="NITRATE_NITRITE SENSOR PROTEIN NARQ"/>
    <property type="match status" value="1"/>
</dbReference>
<evidence type="ECO:0000256" key="9">
    <source>
        <dbReference type="SAM" id="Phobius"/>
    </source>
</evidence>
<evidence type="ECO:0000256" key="2">
    <source>
        <dbReference type="ARBA" id="ARBA00012438"/>
    </source>
</evidence>
<dbReference type="CDD" id="cd16917">
    <property type="entry name" value="HATPase_UhpB-NarQ-NarX-like"/>
    <property type="match status" value="1"/>
</dbReference>
<keyword evidence="8" id="KW-0902">Two-component regulatory system</keyword>
<dbReference type="Gene3D" id="3.30.565.10">
    <property type="entry name" value="Histidine kinase-like ATPase, C-terminal domain"/>
    <property type="match status" value="1"/>
</dbReference>
<proteinExistence type="predicted"/>
<keyword evidence="9" id="KW-1133">Transmembrane helix</keyword>
<dbReference type="Pfam" id="PF02518">
    <property type="entry name" value="HATPase_c"/>
    <property type="match status" value="1"/>
</dbReference>
<name>A0ABY5VYN1_9ACTN</name>
<dbReference type="SUPFAM" id="SSF55874">
    <property type="entry name" value="ATPase domain of HSP90 chaperone/DNA topoisomerase II/histidine kinase"/>
    <property type="match status" value="1"/>
</dbReference>
<protein>
    <recommendedName>
        <fullName evidence="2">histidine kinase</fullName>
        <ecNumber evidence="2">2.7.13.3</ecNumber>
    </recommendedName>
</protein>
<keyword evidence="6" id="KW-0418">Kinase</keyword>
<dbReference type="InterPro" id="IPR036890">
    <property type="entry name" value="HATPase_C_sf"/>
</dbReference>
<dbReference type="InterPro" id="IPR011712">
    <property type="entry name" value="Sig_transdc_His_kin_sub3_dim/P"/>
</dbReference>
<dbReference type="Proteomes" id="UP001059617">
    <property type="component" value="Chromosome"/>
</dbReference>
<dbReference type="Pfam" id="PF13796">
    <property type="entry name" value="Sensor"/>
    <property type="match status" value="1"/>
</dbReference>
<sequence>MRRTGQATAYLLRGGVTAVAAAGAMLALAMAGALCLVLIGVPLLVETIRVVRLLAAVERRRAGRLLGGAVPQRYAEPSGSSFAQLRTLARDPATWRDLLWLVLHAMAGTSLALCCLAVWLCAIIAPVVTLVWWVPDGAPIAFFVTIDSWTRALAVSLPIAVGSAALLIWAGPVFAAAQAKAYRALLAPSARDRLTVRVEQLSTTRAAALDAHAAELRRIERDLHDGIQARLVAVAIQLGLAQRQRDTDPDTANQLVERAHAGVEQTLTALREVVRSIYPPILADRGLAEAVRTLAAESPVPVRASIGALMRPPAAVESAAYFIAAEALTNVVKHSGATEITLTLDQGGNRLVVEVTDNGRGGADPSLGTGLAGVADRAAALDGRTTLHSPAGGPTTLRVELPCAS</sequence>
<feature type="transmembrane region" description="Helical" evidence="9">
    <location>
        <begin position="153"/>
        <end position="177"/>
    </location>
</feature>
<evidence type="ECO:0000256" key="6">
    <source>
        <dbReference type="ARBA" id="ARBA00022777"/>
    </source>
</evidence>
<dbReference type="Gene3D" id="1.20.5.1930">
    <property type="match status" value="1"/>
</dbReference>
<keyword evidence="9" id="KW-0472">Membrane</keyword>
<dbReference type="EC" id="2.7.13.3" evidence="2"/>
<evidence type="ECO:0000256" key="8">
    <source>
        <dbReference type="ARBA" id="ARBA00023012"/>
    </source>
</evidence>
<evidence type="ECO:0000256" key="1">
    <source>
        <dbReference type="ARBA" id="ARBA00000085"/>
    </source>
</evidence>
<gene>
    <name evidence="11" type="ORF">Dfulv_46265</name>
</gene>
<evidence type="ECO:0000256" key="3">
    <source>
        <dbReference type="ARBA" id="ARBA00022553"/>
    </source>
</evidence>
<evidence type="ECO:0000256" key="4">
    <source>
        <dbReference type="ARBA" id="ARBA00022679"/>
    </source>
</evidence>
<keyword evidence="4" id="KW-0808">Transferase</keyword>
<dbReference type="Pfam" id="PF07730">
    <property type="entry name" value="HisKA_3"/>
    <property type="match status" value="1"/>
</dbReference>